<keyword evidence="4" id="KW-1185">Reference proteome</keyword>
<evidence type="ECO:0000313" key="4">
    <source>
        <dbReference type="Proteomes" id="UP000298173"/>
    </source>
</evidence>
<feature type="transmembrane region" description="Helical" evidence="2">
    <location>
        <begin position="228"/>
        <end position="246"/>
    </location>
</feature>
<dbReference type="AlphaFoldDB" id="A0A4R8V719"/>
<keyword evidence="1" id="KW-0802">TPR repeat</keyword>
<name>A0A4R8V719_9MICO</name>
<reference evidence="3 4" key="1">
    <citation type="submission" date="2019-03" db="EMBL/GenBank/DDBJ databases">
        <title>Genomics of glacier-inhabiting Cryobacterium strains.</title>
        <authorList>
            <person name="Liu Q."/>
            <person name="Xin Y.-H."/>
        </authorList>
    </citation>
    <scope>NUCLEOTIDE SEQUENCE [LARGE SCALE GENOMIC DNA]</scope>
    <source>
        <strain evidence="3 4">HLT2-23</strain>
    </source>
</reference>
<dbReference type="Gene3D" id="1.25.40.10">
    <property type="entry name" value="Tetratricopeptide repeat domain"/>
    <property type="match status" value="1"/>
</dbReference>
<proteinExistence type="predicted"/>
<dbReference type="SUPFAM" id="SSF48452">
    <property type="entry name" value="TPR-like"/>
    <property type="match status" value="1"/>
</dbReference>
<dbReference type="InterPro" id="IPR011990">
    <property type="entry name" value="TPR-like_helical_dom_sf"/>
</dbReference>
<dbReference type="RefSeq" id="WP_134501058.1">
    <property type="nucleotide sequence ID" value="NZ_SOEY01000002.1"/>
</dbReference>
<feature type="transmembrane region" description="Helical" evidence="2">
    <location>
        <begin position="292"/>
        <end position="313"/>
    </location>
</feature>
<gene>
    <name evidence="3" type="ORF">E3O06_00330</name>
</gene>
<keyword evidence="2" id="KW-0472">Membrane</keyword>
<feature type="transmembrane region" description="Helical" evidence="2">
    <location>
        <begin position="319"/>
        <end position="338"/>
    </location>
</feature>
<feature type="transmembrane region" description="Helical" evidence="2">
    <location>
        <begin position="252"/>
        <end position="272"/>
    </location>
</feature>
<dbReference type="PROSITE" id="PS50005">
    <property type="entry name" value="TPR"/>
    <property type="match status" value="1"/>
</dbReference>
<organism evidence="3 4">
    <name type="scientific">Cryobacterium glaciale</name>
    <dbReference type="NCBI Taxonomy" id="1259145"/>
    <lineage>
        <taxon>Bacteria</taxon>
        <taxon>Bacillati</taxon>
        <taxon>Actinomycetota</taxon>
        <taxon>Actinomycetes</taxon>
        <taxon>Micrococcales</taxon>
        <taxon>Microbacteriaceae</taxon>
        <taxon>Cryobacterium</taxon>
    </lineage>
</organism>
<feature type="repeat" description="TPR" evidence="1">
    <location>
        <begin position="69"/>
        <end position="102"/>
    </location>
</feature>
<comment type="caution">
    <text evidence="3">The sequence shown here is derived from an EMBL/GenBank/DDBJ whole genome shotgun (WGS) entry which is preliminary data.</text>
</comment>
<evidence type="ECO:0000313" key="3">
    <source>
        <dbReference type="EMBL" id="TFB77246.1"/>
    </source>
</evidence>
<keyword evidence="2" id="KW-0812">Transmembrane</keyword>
<evidence type="ECO:0000256" key="2">
    <source>
        <dbReference type="SAM" id="Phobius"/>
    </source>
</evidence>
<dbReference type="Proteomes" id="UP000298173">
    <property type="component" value="Unassembled WGS sequence"/>
</dbReference>
<evidence type="ECO:0000256" key="1">
    <source>
        <dbReference type="PROSITE-ProRule" id="PRU00339"/>
    </source>
</evidence>
<protein>
    <submittedName>
        <fullName evidence="3">Uncharacterized protein</fullName>
    </submittedName>
</protein>
<accession>A0A4R8V719</accession>
<keyword evidence="2" id="KW-1133">Transmembrane helix</keyword>
<sequence>MSSATDRASNLLDMGQNRQAAILLETHIATSPTDAAALGLLARALTATDRHADGAAAALRAVRLEPTDAYLLVLYAHCMVNASQYDNAISAAEQAIRLNPSLLWAHETLARAHAGLANFEAAADAVDAAQLLAEPNNDAQAAMHSLRSSVLAGWPKRFGESIEQAQLAVRRAPQNDWYRTRLAQLQFIDHKPWLALRTATDVLTSAPTTDGARGTLLSALHLLQRRMLGAQFATAALTAVLGIFVFSSSANATRLVSLLSLALTAAAVLLLLRGAPLGGRLVRSLGNTMRTFRGSVVAGALQALIVLLSLATLVTGSDWPITIGWLLIVAAGIAFETSGKAMVEAASRAYGRSEAEVFWDARGW</sequence>
<dbReference type="EMBL" id="SOEY01000002">
    <property type="protein sequence ID" value="TFB77246.1"/>
    <property type="molecule type" value="Genomic_DNA"/>
</dbReference>
<dbReference type="InterPro" id="IPR019734">
    <property type="entry name" value="TPR_rpt"/>
</dbReference>